<organism evidence="1 2">
    <name type="scientific">Methylobacterium radiotolerans</name>
    <dbReference type="NCBI Taxonomy" id="31998"/>
    <lineage>
        <taxon>Bacteria</taxon>
        <taxon>Pseudomonadati</taxon>
        <taxon>Pseudomonadota</taxon>
        <taxon>Alphaproteobacteria</taxon>
        <taxon>Hyphomicrobiales</taxon>
        <taxon>Methylobacteriaceae</taxon>
        <taxon>Methylobacterium</taxon>
    </lineage>
</organism>
<protein>
    <submittedName>
        <fullName evidence="1">Uncharacterized protein</fullName>
    </submittedName>
</protein>
<keyword evidence="2" id="KW-1185">Reference proteome</keyword>
<proteinExistence type="predicted"/>
<sequence>MHEVRLVPGEKNTSLMVVDAVGQEITGVVTPTASEAAGIAVNTKQVPVAPPGVERPTPVRQRVHRARVRRDEICQTPSCIG</sequence>
<evidence type="ECO:0000313" key="1">
    <source>
        <dbReference type="EMBL" id="MEE7459705.1"/>
    </source>
</evidence>
<accession>A0ABU7TGY4</accession>
<dbReference type="Proteomes" id="UP001349262">
    <property type="component" value="Unassembled WGS sequence"/>
</dbReference>
<name>A0ABU7TGY4_9HYPH</name>
<comment type="caution">
    <text evidence="1">The sequence shown here is derived from an EMBL/GenBank/DDBJ whole genome shotgun (WGS) entry which is preliminary data.</text>
</comment>
<evidence type="ECO:0000313" key="2">
    <source>
        <dbReference type="Proteomes" id="UP001349262"/>
    </source>
</evidence>
<dbReference type="EMBL" id="MLBY01000005">
    <property type="protein sequence ID" value="MEE7459705.1"/>
    <property type="molecule type" value="Genomic_DNA"/>
</dbReference>
<gene>
    <name evidence="1" type="ORF">MRSR164_23885</name>
</gene>
<reference evidence="1 2" key="1">
    <citation type="journal article" date="2012" name="Genet. Mol. Biol.">
        <title>Analysis of 16S rRNA and mxaF genes revealing insights into Methylobacterium niche-specific plant association.</title>
        <authorList>
            <person name="Dourado M.N."/>
            <person name="Andreote F.D."/>
            <person name="Dini-Andreote F."/>
            <person name="Conti R."/>
            <person name="Araujo J.M."/>
            <person name="Araujo W.L."/>
        </authorList>
    </citation>
    <scope>NUCLEOTIDE SEQUENCE [LARGE SCALE GENOMIC DNA]</scope>
    <source>
        <strain evidence="1 2">SR1.6/4</strain>
    </source>
</reference>